<keyword evidence="1" id="KW-0812">Transmembrane</keyword>
<name>A0A3E4N3B6_9BACT</name>
<keyword evidence="1" id="KW-1133">Transmembrane helix</keyword>
<evidence type="ECO:0000313" key="4">
    <source>
        <dbReference type="EMBL" id="RHF93303.1"/>
    </source>
</evidence>
<dbReference type="Proteomes" id="UP000260862">
    <property type="component" value="Unassembled WGS sequence"/>
</dbReference>
<sequence>MPMKMKPLLWSLVVTAVVCSLCLFVTQWMGLADDWRIFVSVFLGVLLGNGCNRWLQRAAH</sequence>
<evidence type="ECO:0000313" key="7">
    <source>
        <dbReference type="Proteomes" id="UP000260862"/>
    </source>
</evidence>
<feature type="transmembrane region" description="Helical" evidence="1">
    <location>
        <begin position="34"/>
        <end position="55"/>
    </location>
</feature>
<evidence type="ECO:0000313" key="9">
    <source>
        <dbReference type="Proteomes" id="UP000285109"/>
    </source>
</evidence>
<evidence type="ECO:0000313" key="6">
    <source>
        <dbReference type="Proteomes" id="UP000260814"/>
    </source>
</evidence>
<proteinExistence type="predicted"/>
<keyword evidence="7" id="KW-1185">Reference proteome</keyword>
<evidence type="ECO:0000256" key="1">
    <source>
        <dbReference type="SAM" id="Phobius"/>
    </source>
</evidence>
<dbReference type="Proteomes" id="UP000260814">
    <property type="component" value="Unassembled WGS sequence"/>
</dbReference>
<dbReference type="AlphaFoldDB" id="A0A3E4N3B6"/>
<organism evidence="2 7">
    <name type="scientific">Phocaeicola plebeius</name>
    <dbReference type="NCBI Taxonomy" id="310297"/>
    <lineage>
        <taxon>Bacteria</taxon>
        <taxon>Pseudomonadati</taxon>
        <taxon>Bacteroidota</taxon>
        <taxon>Bacteroidia</taxon>
        <taxon>Bacteroidales</taxon>
        <taxon>Bacteroidaceae</taxon>
        <taxon>Phocaeicola</taxon>
    </lineage>
</organism>
<dbReference type="Proteomes" id="UP000283485">
    <property type="component" value="Unassembled WGS sequence"/>
</dbReference>
<dbReference type="EMBL" id="QSTW01000011">
    <property type="protein sequence ID" value="RGM90924.1"/>
    <property type="molecule type" value="Genomic_DNA"/>
</dbReference>
<comment type="caution">
    <text evidence="2">The sequence shown here is derived from an EMBL/GenBank/DDBJ whole genome shotgun (WGS) entry which is preliminary data.</text>
</comment>
<evidence type="ECO:0000313" key="3">
    <source>
        <dbReference type="EMBL" id="RGM90924.1"/>
    </source>
</evidence>
<reference evidence="6 7" key="1">
    <citation type="submission" date="2018-08" db="EMBL/GenBank/DDBJ databases">
        <title>A genome reference for cultivated species of the human gut microbiota.</title>
        <authorList>
            <person name="Zou Y."/>
            <person name="Xue W."/>
            <person name="Luo G."/>
        </authorList>
    </citation>
    <scope>NUCLEOTIDE SEQUENCE [LARGE SCALE GENOMIC DNA]</scope>
    <source>
        <strain evidence="5 9">AF31-28B-AC</strain>
        <strain evidence="4 8">AM23-23</strain>
        <strain evidence="3 6">OM06-2</strain>
        <strain evidence="2 7">TF10-3AC</strain>
    </source>
</reference>
<evidence type="ECO:0000313" key="2">
    <source>
        <dbReference type="EMBL" id="RGK56489.1"/>
    </source>
</evidence>
<keyword evidence="1" id="KW-0472">Membrane</keyword>
<protein>
    <submittedName>
        <fullName evidence="2">Uncharacterized protein</fullName>
    </submittedName>
</protein>
<evidence type="ECO:0000313" key="8">
    <source>
        <dbReference type="Proteomes" id="UP000283485"/>
    </source>
</evidence>
<evidence type="ECO:0000313" key="5">
    <source>
        <dbReference type="EMBL" id="RHM96545.1"/>
    </source>
</evidence>
<accession>A0A3E4N3B6</accession>
<dbReference type="EMBL" id="QRQK01000015">
    <property type="protein sequence ID" value="RHM96545.1"/>
    <property type="molecule type" value="Genomic_DNA"/>
</dbReference>
<dbReference type="EMBL" id="QSQT01000010">
    <property type="protein sequence ID" value="RGK56489.1"/>
    <property type="molecule type" value="Genomic_DNA"/>
</dbReference>
<gene>
    <name evidence="4" type="ORF">DW653_00030</name>
    <name evidence="5" type="ORF">DWZ34_08940</name>
    <name evidence="3" type="ORF">DXB87_09395</name>
    <name evidence="2" type="ORF">DXD04_06820</name>
</gene>
<dbReference type="EMBL" id="QRHQ01000001">
    <property type="protein sequence ID" value="RHF93303.1"/>
    <property type="molecule type" value="Genomic_DNA"/>
</dbReference>
<dbReference type="Proteomes" id="UP000285109">
    <property type="component" value="Unassembled WGS sequence"/>
</dbReference>